<protein>
    <recommendedName>
        <fullName evidence="3">DUF1122 domain-containing protein</fullName>
    </recommendedName>
</protein>
<evidence type="ECO:0008006" key="3">
    <source>
        <dbReference type="Google" id="ProtNLM"/>
    </source>
</evidence>
<dbReference type="Proteomes" id="UP000244093">
    <property type="component" value="Unassembled WGS sequence"/>
</dbReference>
<sequence length="216" mass="25844">MDIVMELVRGVFIKDDIKVYACEKRRGRFVEEISINMCIERDGFRRYICFMKVFMGRDLYRRWVEIFNIVNDVDLGGYMVNFYNTKVDQWLMDVVSIWLGPGERIFVEYVNDVETRKQLERGYPIPVTRLGYELLKRGFTWFKDWYFPEGFMEGNPKIQGEKPLNRDIMKQQISSIKRDVEKFIHAVEGREAIDIHDEHAFLRAKKVLEYIEGLDI</sequence>
<name>A0A2R7Y710_9CREN</name>
<comment type="caution">
    <text evidence="1">The sequence shown here is derived from an EMBL/GenBank/DDBJ whole genome shotgun (WGS) entry which is preliminary data.</text>
</comment>
<dbReference type="EMBL" id="NBVN01000002">
    <property type="protein sequence ID" value="PUA33099.1"/>
    <property type="molecule type" value="Genomic_DNA"/>
</dbReference>
<dbReference type="SUPFAM" id="SSF55729">
    <property type="entry name" value="Acyl-CoA N-acyltransferases (Nat)"/>
    <property type="match status" value="1"/>
</dbReference>
<proteinExistence type="predicted"/>
<evidence type="ECO:0000313" key="1">
    <source>
        <dbReference type="EMBL" id="PUA33099.1"/>
    </source>
</evidence>
<dbReference type="Pfam" id="PF06557">
    <property type="entry name" value="DUF1122"/>
    <property type="match status" value="1"/>
</dbReference>
<reference evidence="1 2" key="1">
    <citation type="journal article" date="2018" name="Syst. Appl. Microbiol.">
        <title>A new symbiotic nanoarchaeote (Candidatus Nanoclepta minutus) and its host (Zestosphaera tikiterensis gen. nov., sp. nov.) from a New Zealand hot spring.</title>
        <authorList>
            <person name="St John E."/>
            <person name="Liu Y."/>
            <person name="Podar M."/>
            <person name="Stott M.B."/>
            <person name="Meneghin J."/>
            <person name="Chen Z."/>
            <person name="Lagutin K."/>
            <person name="Mitchell K."/>
            <person name="Reysenbach A.L."/>
        </authorList>
    </citation>
    <scope>NUCLEOTIDE SEQUENCE [LARGE SCALE GENOMIC DNA]</scope>
    <source>
        <strain evidence="1">NZ3</strain>
    </source>
</reference>
<organism evidence="1 2">
    <name type="scientific">Zestosphaera tikiterensis</name>
    <dbReference type="NCBI Taxonomy" id="1973259"/>
    <lineage>
        <taxon>Archaea</taxon>
        <taxon>Thermoproteota</taxon>
        <taxon>Thermoprotei</taxon>
        <taxon>Desulfurococcales</taxon>
        <taxon>Desulfurococcaceae</taxon>
        <taxon>Zestosphaera</taxon>
    </lineage>
</organism>
<evidence type="ECO:0000313" key="2">
    <source>
        <dbReference type="Proteomes" id="UP000244093"/>
    </source>
</evidence>
<dbReference type="InterPro" id="IPR016181">
    <property type="entry name" value="Acyl_CoA_acyltransferase"/>
</dbReference>
<dbReference type="Gene3D" id="3.40.630.30">
    <property type="match status" value="1"/>
</dbReference>
<dbReference type="InterPro" id="IPR008304">
    <property type="entry name" value="UCP017998"/>
</dbReference>
<accession>A0A2R7Y710</accession>
<gene>
    <name evidence="1" type="ORF">B7O98_01275</name>
</gene>
<dbReference type="AlphaFoldDB" id="A0A2R7Y710"/>